<dbReference type="EMBL" id="CP000319">
    <property type="protein sequence ID" value="ABE61895.1"/>
    <property type="molecule type" value="Genomic_DNA"/>
</dbReference>
<reference evidence="2 3" key="1">
    <citation type="submission" date="2006-03" db="EMBL/GenBank/DDBJ databases">
        <title>Complete sequence of chromosome of Nitrobacter hamburgensis X14.</title>
        <authorList>
            <consortium name="US DOE Joint Genome Institute"/>
            <person name="Copeland A."/>
            <person name="Lucas S."/>
            <person name="Lapidus A."/>
            <person name="Barry K."/>
            <person name="Detter J.C."/>
            <person name="Glavina del Rio T."/>
            <person name="Hammon N."/>
            <person name="Israni S."/>
            <person name="Dalin E."/>
            <person name="Tice H."/>
            <person name="Pitluck S."/>
            <person name="Chain P."/>
            <person name="Malfatti S."/>
            <person name="Shin M."/>
            <person name="Vergez L."/>
            <person name="Schmutz J."/>
            <person name="Larimer F."/>
            <person name="Land M."/>
            <person name="Hauser L."/>
            <person name="Kyrpides N."/>
            <person name="Ivanova N."/>
            <person name="Ward B."/>
            <person name="Arp D."/>
            <person name="Klotz M."/>
            <person name="Stein L."/>
            <person name="O'Mullan G."/>
            <person name="Starkenburg S."/>
            <person name="Sayavedra L."/>
            <person name="Poret-Peterson A.T."/>
            <person name="Gentry M.E."/>
            <person name="Bruce D."/>
            <person name="Richardson P."/>
        </authorList>
    </citation>
    <scope>NUCLEOTIDE SEQUENCE [LARGE SCALE GENOMIC DNA]</scope>
    <source>
        <strain evidence="3">DSM 10229 / NCIMB 13809 / X14</strain>
    </source>
</reference>
<name>Q1QPF2_NITHX</name>
<dbReference type="InterPro" id="IPR009057">
    <property type="entry name" value="Homeodomain-like_sf"/>
</dbReference>
<proteinExistence type="predicted"/>
<organism evidence="2 3">
    <name type="scientific">Nitrobacter hamburgensis (strain DSM 10229 / NCIMB 13809 / X14)</name>
    <dbReference type="NCBI Taxonomy" id="323097"/>
    <lineage>
        <taxon>Bacteria</taxon>
        <taxon>Pseudomonadati</taxon>
        <taxon>Pseudomonadota</taxon>
        <taxon>Alphaproteobacteria</taxon>
        <taxon>Hyphomicrobiales</taxon>
        <taxon>Nitrobacteraceae</taxon>
        <taxon>Nitrobacter</taxon>
    </lineage>
</organism>
<dbReference type="AlphaFoldDB" id="Q1QPF2"/>
<dbReference type="HOGENOM" id="CLU_143474_0_0_5"/>
<dbReference type="KEGG" id="nha:Nham_1047"/>
<protein>
    <recommendedName>
        <fullName evidence="4">Transposase IS3/IS911</fullName>
    </recommendedName>
</protein>
<gene>
    <name evidence="2" type="ordered locus">Nham_1047</name>
</gene>
<accession>Q1QPF2</accession>
<feature type="region of interest" description="Disordered" evidence="1">
    <location>
        <begin position="74"/>
        <end position="96"/>
    </location>
</feature>
<dbReference type="Proteomes" id="UP000001953">
    <property type="component" value="Chromosome"/>
</dbReference>
<keyword evidence="3" id="KW-1185">Reference proteome</keyword>
<feature type="region of interest" description="Disordered" evidence="1">
    <location>
        <begin position="132"/>
        <end position="154"/>
    </location>
</feature>
<feature type="compositionally biased region" description="Polar residues" evidence="1">
    <location>
        <begin position="134"/>
        <end position="143"/>
    </location>
</feature>
<evidence type="ECO:0000313" key="3">
    <source>
        <dbReference type="Proteomes" id="UP000001953"/>
    </source>
</evidence>
<feature type="compositionally biased region" description="Basic and acidic residues" evidence="1">
    <location>
        <begin position="74"/>
        <end position="87"/>
    </location>
</feature>
<dbReference type="SUPFAM" id="SSF46689">
    <property type="entry name" value="Homeodomain-like"/>
    <property type="match status" value="1"/>
</dbReference>
<evidence type="ECO:0008006" key="4">
    <source>
        <dbReference type="Google" id="ProtNLM"/>
    </source>
</evidence>
<evidence type="ECO:0000256" key="1">
    <source>
        <dbReference type="SAM" id="MobiDB-lite"/>
    </source>
</evidence>
<evidence type="ECO:0000313" key="2">
    <source>
        <dbReference type="EMBL" id="ABE61895.1"/>
    </source>
</evidence>
<sequence length="154" mass="17032">MILVSARGDFSPVAMTRAHLGGKMKKHSHEEILLKLARADELARAGKSQVDVCKALGVSVMTLHRWRKLPLPKPEADISQDRADDGKAFTNPPTMDETRRVLEELKLENQRLRKIVTDLLLEKMRLEEAAVAGSSRQSGTQGVIQALLGPSNSR</sequence>
<dbReference type="eggNOG" id="COG2963">
    <property type="taxonomic scope" value="Bacteria"/>
</dbReference>
<dbReference type="STRING" id="323097.Nham_1047"/>